<keyword evidence="6 8" id="KW-1133">Transmembrane helix</keyword>
<keyword evidence="5" id="KW-0732">Signal</keyword>
<feature type="transmembrane region" description="Helical" evidence="8">
    <location>
        <begin position="237"/>
        <end position="257"/>
    </location>
</feature>
<dbReference type="Proteomes" id="UP000031036">
    <property type="component" value="Unassembled WGS sequence"/>
</dbReference>
<dbReference type="STRING" id="6265.A0A0B2V0R1"/>
<proteinExistence type="predicted"/>
<evidence type="ECO:0000256" key="5">
    <source>
        <dbReference type="ARBA" id="ARBA00022729"/>
    </source>
</evidence>
<dbReference type="EMBL" id="JPKZ01002803">
    <property type="protein sequence ID" value="KHN74972.1"/>
    <property type="molecule type" value="Genomic_DNA"/>
</dbReference>
<evidence type="ECO:0000256" key="4">
    <source>
        <dbReference type="ARBA" id="ARBA00022692"/>
    </source>
</evidence>
<keyword evidence="11" id="KW-1185">Reference proteome</keyword>
<dbReference type="PROSITE" id="PS51034">
    <property type="entry name" value="ZP_2"/>
    <property type="match status" value="1"/>
</dbReference>
<name>A0A0B2V0R1_TOXCA</name>
<dbReference type="GO" id="GO:0005886">
    <property type="term" value="C:plasma membrane"/>
    <property type="evidence" value="ECO:0007669"/>
    <property type="project" value="UniProtKB-SubCell"/>
</dbReference>
<dbReference type="OrthoDB" id="6139674at2759"/>
<protein>
    <submittedName>
        <fullName evidence="10">Cuticlin-1</fullName>
    </submittedName>
</protein>
<dbReference type="Pfam" id="PF25301">
    <property type="entry name" value="CUT_C"/>
    <property type="match status" value="1"/>
</dbReference>
<keyword evidence="4 8" id="KW-0812">Transmembrane</keyword>
<reference evidence="10 11" key="1">
    <citation type="submission" date="2014-11" db="EMBL/GenBank/DDBJ databases">
        <title>Genetic blueprint of the zoonotic pathogen Toxocara canis.</title>
        <authorList>
            <person name="Zhu X.-Q."/>
            <person name="Korhonen P.K."/>
            <person name="Cai H."/>
            <person name="Young N.D."/>
            <person name="Nejsum P."/>
            <person name="von Samson-Himmelstjerna G."/>
            <person name="Boag P.R."/>
            <person name="Tan P."/>
            <person name="Li Q."/>
            <person name="Min J."/>
            <person name="Yang Y."/>
            <person name="Wang X."/>
            <person name="Fang X."/>
            <person name="Hall R.S."/>
            <person name="Hofmann A."/>
            <person name="Sternberg P.W."/>
            <person name="Jex A.R."/>
            <person name="Gasser R.B."/>
        </authorList>
    </citation>
    <scope>NUCLEOTIDE SEQUENCE [LARGE SCALE GENOMIC DNA]</scope>
    <source>
        <strain evidence="10">PN_DK_2014</strain>
    </source>
</reference>
<dbReference type="SMART" id="SM00241">
    <property type="entry name" value="ZP"/>
    <property type="match status" value="1"/>
</dbReference>
<sequence>MPMGEPFHGHIFIRGHYGDSRCHKDYRSMNTTEELMMDISFDECGMRRRRQTNPRGLSVSSTLIVSFHPTFITHEDRAYQIECFYMEESRVVQSNVNVSPLQATEMVLQPDLPACKYSVFADGPDGSEIASLNLGDLMYHSWSCSYHKGDFYCMQIHTCTADDGQGTMQTIVDRNGCTSDETIFPQIEYSGDLTAGALSKAFKFADHSNVFFQCQIALSLKEEHESGKCPVSSSSCFLIILFLNYSLITYYYFFFLIK</sequence>
<comment type="subcellular location">
    <subcellularLocation>
        <location evidence="1">Cell membrane</location>
        <topology evidence="1">Single-pass type I membrane protein</topology>
    </subcellularLocation>
</comment>
<dbReference type="InterPro" id="IPR001507">
    <property type="entry name" value="ZP_dom"/>
</dbReference>
<dbReference type="AlphaFoldDB" id="A0A0B2V0R1"/>
<accession>A0A0B2V0R1</accession>
<evidence type="ECO:0000256" key="2">
    <source>
        <dbReference type="ARBA" id="ARBA00022460"/>
    </source>
</evidence>
<evidence type="ECO:0000256" key="6">
    <source>
        <dbReference type="ARBA" id="ARBA00022989"/>
    </source>
</evidence>
<dbReference type="InterPro" id="IPR056953">
    <property type="entry name" value="CUT_N"/>
</dbReference>
<comment type="caution">
    <text evidence="10">The sequence shown here is derived from an EMBL/GenBank/DDBJ whole genome shotgun (WGS) entry which is preliminary data.</text>
</comment>
<evidence type="ECO:0000256" key="8">
    <source>
        <dbReference type="SAM" id="Phobius"/>
    </source>
</evidence>
<keyword evidence="2" id="KW-0193">Cuticle</keyword>
<organism evidence="10 11">
    <name type="scientific">Toxocara canis</name>
    <name type="common">Canine roundworm</name>
    <dbReference type="NCBI Taxonomy" id="6265"/>
    <lineage>
        <taxon>Eukaryota</taxon>
        <taxon>Metazoa</taxon>
        <taxon>Ecdysozoa</taxon>
        <taxon>Nematoda</taxon>
        <taxon>Chromadorea</taxon>
        <taxon>Rhabditida</taxon>
        <taxon>Spirurina</taxon>
        <taxon>Ascaridomorpha</taxon>
        <taxon>Ascaridoidea</taxon>
        <taxon>Toxocaridae</taxon>
        <taxon>Toxocara</taxon>
    </lineage>
</organism>
<keyword evidence="3" id="KW-1003">Cell membrane</keyword>
<evidence type="ECO:0000313" key="11">
    <source>
        <dbReference type="Proteomes" id="UP000031036"/>
    </source>
</evidence>
<evidence type="ECO:0000313" key="10">
    <source>
        <dbReference type="EMBL" id="KHN74972.1"/>
    </source>
</evidence>
<keyword evidence="7 8" id="KW-0472">Membrane</keyword>
<dbReference type="GO" id="GO:0042302">
    <property type="term" value="F:structural constituent of cuticle"/>
    <property type="evidence" value="ECO:0007669"/>
    <property type="project" value="UniProtKB-KW"/>
</dbReference>
<feature type="domain" description="ZP" evidence="9">
    <location>
        <begin position="1"/>
        <end position="236"/>
    </location>
</feature>
<dbReference type="PANTHER" id="PTHR22907:SF54">
    <property type="entry name" value="GH04558P"/>
    <property type="match status" value="1"/>
</dbReference>
<dbReference type="PANTHER" id="PTHR22907">
    <property type="entry name" value="GH04558P"/>
    <property type="match status" value="1"/>
</dbReference>
<dbReference type="OMA" id="AVEFECN"/>
<dbReference type="InterPro" id="IPR057475">
    <property type="entry name" value="CUT_C"/>
</dbReference>
<evidence type="ECO:0000256" key="7">
    <source>
        <dbReference type="ARBA" id="ARBA00023136"/>
    </source>
</evidence>
<evidence type="ECO:0000256" key="3">
    <source>
        <dbReference type="ARBA" id="ARBA00022475"/>
    </source>
</evidence>
<gene>
    <name evidence="10" type="primary">cut-1</name>
    <name evidence="10" type="ORF">Tcan_13201</name>
</gene>
<dbReference type="InterPro" id="IPR051962">
    <property type="entry name" value="Cuticlin"/>
</dbReference>
<evidence type="ECO:0000259" key="9">
    <source>
        <dbReference type="PROSITE" id="PS51034"/>
    </source>
</evidence>
<dbReference type="Pfam" id="PF25057">
    <property type="entry name" value="CUT_N"/>
    <property type="match status" value="1"/>
</dbReference>
<evidence type="ECO:0000256" key="1">
    <source>
        <dbReference type="ARBA" id="ARBA00004251"/>
    </source>
</evidence>